<organism evidence="1 2">
    <name type="scientific">Avena sativa</name>
    <name type="common">Oat</name>
    <dbReference type="NCBI Taxonomy" id="4498"/>
    <lineage>
        <taxon>Eukaryota</taxon>
        <taxon>Viridiplantae</taxon>
        <taxon>Streptophyta</taxon>
        <taxon>Embryophyta</taxon>
        <taxon>Tracheophyta</taxon>
        <taxon>Spermatophyta</taxon>
        <taxon>Magnoliopsida</taxon>
        <taxon>Liliopsida</taxon>
        <taxon>Poales</taxon>
        <taxon>Poaceae</taxon>
        <taxon>BOP clade</taxon>
        <taxon>Pooideae</taxon>
        <taxon>Poodae</taxon>
        <taxon>Poeae</taxon>
        <taxon>Poeae Chloroplast Group 1 (Aveneae type)</taxon>
        <taxon>Aveninae</taxon>
        <taxon>Avena</taxon>
    </lineage>
</organism>
<protein>
    <submittedName>
        <fullName evidence="1">Uncharacterized protein</fullName>
    </submittedName>
</protein>
<evidence type="ECO:0000313" key="1">
    <source>
        <dbReference type="EnsemblPlants" id="AVESA.00010b.r2.2AG0199320.1.CDS.1"/>
    </source>
</evidence>
<proteinExistence type="predicted"/>
<keyword evidence="2" id="KW-1185">Reference proteome</keyword>
<accession>A0ACD5U881</accession>
<name>A0ACD5U881_AVESA</name>
<reference evidence="1" key="1">
    <citation type="submission" date="2021-05" db="EMBL/GenBank/DDBJ databases">
        <authorList>
            <person name="Scholz U."/>
            <person name="Mascher M."/>
            <person name="Fiebig A."/>
        </authorList>
    </citation>
    <scope>NUCLEOTIDE SEQUENCE [LARGE SCALE GENOMIC DNA]</scope>
</reference>
<evidence type="ECO:0000313" key="2">
    <source>
        <dbReference type="Proteomes" id="UP001732700"/>
    </source>
</evidence>
<reference evidence="1" key="2">
    <citation type="submission" date="2025-09" db="UniProtKB">
        <authorList>
            <consortium name="EnsemblPlants"/>
        </authorList>
    </citation>
    <scope>IDENTIFICATION</scope>
</reference>
<dbReference type="EnsemblPlants" id="AVESA.00010b.r2.2AG0199320.1">
    <property type="protein sequence ID" value="AVESA.00010b.r2.2AG0199320.1.CDS.1"/>
    <property type="gene ID" value="AVESA.00010b.r2.2AG0199320"/>
</dbReference>
<dbReference type="Proteomes" id="UP001732700">
    <property type="component" value="Chromosome 2A"/>
</dbReference>
<sequence>MENRRGGWGFVARDFDGSVRGAGAGKIRFTASPIYTEAVACVEALQAAAEWGMEKIQIETDSKILVEALSNNKHDLSPEGVIFRDIRFFIRLNFISVEISFAPRICNKLAHELAALGSSHEAGRQYWVDSVPAAVRSIAASESAEPA</sequence>